<organism evidence="2 3">
    <name type="scientific">Gimesia algae</name>
    <dbReference type="NCBI Taxonomy" id="2527971"/>
    <lineage>
        <taxon>Bacteria</taxon>
        <taxon>Pseudomonadati</taxon>
        <taxon>Planctomycetota</taxon>
        <taxon>Planctomycetia</taxon>
        <taxon>Planctomycetales</taxon>
        <taxon>Planctomycetaceae</taxon>
        <taxon>Gimesia</taxon>
    </lineage>
</organism>
<evidence type="ECO:0000313" key="2">
    <source>
        <dbReference type="EMBL" id="QDT93779.1"/>
    </source>
</evidence>
<sequence precursor="true">MSFLKNRFLTVCVLLLTSVAVSAAQQADEKGSGTTGQAELEQKLEQQMSGATLVGHFSVDGKQNGKPPREERYEIASMKKLQGDQWLITARIKYGDNDVNVPMPLNVFWAGDTPVISLTNMTIPGLGTFTSRVMFFEGRYAGTWQHGKVGGNLWGRIEYADQKPESQEEK</sequence>
<evidence type="ECO:0000313" key="3">
    <source>
        <dbReference type="Proteomes" id="UP000316855"/>
    </source>
</evidence>
<gene>
    <name evidence="2" type="ORF">Pan161_54640</name>
</gene>
<feature type="chain" id="PRO_5022215160" evidence="1">
    <location>
        <begin position="24"/>
        <end position="170"/>
    </location>
</feature>
<protein>
    <submittedName>
        <fullName evidence="2">Uncharacterized protein</fullName>
    </submittedName>
</protein>
<accession>A0A517VL87</accession>
<dbReference type="AlphaFoldDB" id="A0A517VL87"/>
<name>A0A517VL87_9PLAN</name>
<evidence type="ECO:0000256" key="1">
    <source>
        <dbReference type="SAM" id="SignalP"/>
    </source>
</evidence>
<keyword evidence="1" id="KW-0732">Signal</keyword>
<dbReference type="KEGG" id="gax:Pan161_54640"/>
<reference evidence="2 3" key="1">
    <citation type="submission" date="2019-02" db="EMBL/GenBank/DDBJ databases">
        <title>Deep-cultivation of Planctomycetes and their phenomic and genomic characterization uncovers novel biology.</title>
        <authorList>
            <person name="Wiegand S."/>
            <person name="Jogler M."/>
            <person name="Boedeker C."/>
            <person name="Pinto D."/>
            <person name="Vollmers J."/>
            <person name="Rivas-Marin E."/>
            <person name="Kohn T."/>
            <person name="Peeters S.H."/>
            <person name="Heuer A."/>
            <person name="Rast P."/>
            <person name="Oberbeckmann S."/>
            <person name="Bunk B."/>
            <person name="Jeske O."/>
            <person name="Meyerdierks A."/>
            <person name="Storesund J.E."/>
            <person name="Kallscheuer N."/>
            <person name="Luecker S."/>
            <person name="Lage O.M."/>
            <person name="Pohl T."/>
            <person name="Merkel B.J."/>
            <person name="Hornburger P."/>
            <person name="Mueller R.-W."/>
            <person name="Bruemmer F."/>
            <person name="Labrenz M."/>
            <person name="Spormann A.M."/>
            <person name="Op den Camp H."/>
            <person name="Overmann J."/>
            <person name="Amann R."/>
            <person name="Jetten M.S.M."/>
            <person name="Mascher T."/>
            <person name="Medema M.H."/>
            <person name="Devos D.P."/>
            <person name="Kaster A.-K."/>
            <person name="Ovreas L."/>
            <person name="Rohde M."/>
            <person name="Galperin M.Y."/>
            <person name="Jogler C."/>
        </authorList>
    </citation>
    <scope>NUCLEOTIDE SEQUENCE [LARGE SCALE GENOMIC DNA]</scope>
    <source>
        <strain evidence="2 3">Pan161</strain>
    </source>
</reference>
<keyword evidence="3" id="KW-1185">Reference proteome</keyword>
<dbReference type="EMBL" id="CP036343">
    <property type="protein sequence ID" value="QDT93779.1"/>
    <property type="molecule type" value="Genomic_DNA"/>
</dbReference>
<proteinExistence type="predicted"/>
<feature type="signal peptide" evidence="1">
    <location>
        <begin position="1"/>
        <end position="23"/>
    </location>
</feature>
<dbReference type="RefSeq" id="WP_232103503.1">
    <property type="nucleotide sequence ID" value="NZ_CP036343.1"/>
</dbReference>
<dbReference type="Proteomes" id="UP000316855">
    <property type="component" value="Chromosome"/>
</dbReference>